<dbReference type="AlphaFoldDB" id="A0ABD3ACJ8"/>
<proteinExistence type="predicted"/>
<keyword evidence="3" id="KW-1185">Reference proteome</keyword>
<dbReference type="PANTHER" id="PTHR46445">
    <property type="entry name" value="RNA POLYMERASE II DEGRADATION FACTOR-LIKE PROTEIN (DUF1296)"/>
    <property type="match status" value="1"/>
</dbReference>
<feature type="compositionally biased region" description="Polar residues" evidence="1">
    <location>
        <begin position="296"/>
        <end position="306"/>
    </location>
</feature>
<evidence type="ECO:0000256" key="1">
    <source>
        <dbReference type="SAM" id="MobiDB-lite"/>
    </source>
</evidence>
<evidence type="ECO:0000313" key="2">
    <source>
        <dbReference type="EMBL" id="KAL3527403.1"/>
    </source>
</evidence>
<feature type="region of interest" description="Disordered" evidence="1">
    <location>
        <begin position="275"/>
        <end position="331"/>
    </location>
</feature>
<accession>A0ABD3ACJ8</accession>
<gene>
    <name evidence="2" type="ORF">ACH5RR_012059</name>
</gene>
<dbReference type="Proteomes" id="UP001630127">
    <property type="component" value="Unassembled WGS sequence"/>
</dbReference>
<comment type="caution">
    <text evidence="2">The sequence shown here is derived from an EMBL/GenBank/DDBJ whole genome shotgun (WGS) entry which is preliminary data.</text>
</comment>
<sequence length="331" mass="37866">MNYNSSYASQPEPLKVENLEVERANHYAFPSSTPGYTFENSQQLIIGFWESQTSSQMQNLSTFSNVMVMKGARYYLSLKSSHFLLGDLCNAGIIMGWRRTNSYGQEFSITESLHLSLFQGTKVQALIFGTDIPFFRQYFKPYKRKCPLFLTLWDDFEMFEGATIAQQIQTFLVMAVLRVKVTAFNGPKTSQIEIESMIASRAYTDRYALLPIPEDDDIASIRYLLNLKEKNTNPSDTLNEAKYIAIIAHRFQISEEATKAIMKIVPVQHEVKEADTKEHNEVTNPILLPEKDHDTSTNNATPSTENQDYEYETSANASEDTQEQPKKQHRT</sequence>
<protein>
    <submittedName>
        <fullName evidence="2">Uncharacterized protein</fullName>
    </submittedName>
</protein>
<dbReference type="EMBL" id="JBJUIK010000005">
    <property type="protein sequence ID" value="KAL3527403.1"/>
    <property type="molecule type" value="Genomic_DNA"/>
</dbReference>
<dbReference type="PANTHER" id="PTHR46445:SF3">
    <property type="entry name" value="RNA POLYMERASE II DEGRADATION FACTOR-LIKE PROTEIN (DUF1296)-RELATED"/>
    <property type="match status" value="1"/>
</dbReference>
<evidence type="ECO:0000313" key="3">
    <source>
        <dbReference type="Proteomes" id="UP001630127"/>
    </source>
</evidence>
<organism evidence="2 3">
    <name type="scientific">Cinchona calisaya</name>
    <dbReference type="NCBI Taxonomy" id="153742"/>
    <lineage>
        <taxon>Eukaryota</taxon>
        <taxon>Viridiplantae</taxon>
        <taxon>Streptophyta</taxon>
        <taxon>Embryophyta</taxon>
        <taxon>Tracheophyta</taxon>
        <taxon>Spermatophyta</taxon>
        <taxon>Magnoliopsida</taxon>
        <taxon>eudicotyledons</taxon>
        <taxon>Gunneridae</taxon>
        <taxon>Pentapetalae</taxon>
        <taxon>asterids</taxon>
        <taxon>lamiids</taxon>
        <taxon>Gentianales</taxon>
        <taxon>Rubiaceae</taxon>
        <taxon>Cinchonoideae</taxon>
        <taxon>Cinchoneae</taxon>
        <taxon>Cinchona</taxon>
    </lineage>
</organism>
<name>A0ABD3ACJ8_9GENT</name>
<reference evidence="2 3" key="1">
    <citation type="submission" date="2024-11" db="EMBL/GenBank/DDBJ databases">
        <title>A near-complete genome assembly of Cinchona calisaya.</title>
        <authorList>
            <person name="Lian D.C."/>
            <person name="Zhao X.W."/>
            <person name="Wei L."/>
        </authorList>
    </citation>
    <scope>NUCLEOTIDE SEQUENCE [LARGE SCALE GENOMIC DNA]</scope>
    <source>
        <tissue evidence="2">Nenye</tissue>
    </source>
</reference>